<dbReference type="InterPro" id="IPR029058">
    <property type="entry name" value="AB_hydrolase_fold"/>
</dbReference>
<keyword evidence="1" id="KW-0472">Membrane</keyword>
<dbReference type="GO" id="GO:0016874">
    <property type="term" value="F:ligase activity"/>
    <property type="evidence" value="ECO:0007669"/>
    <property type="project" value="UniProtKB-KW"/>
</dbReference>
<dbReference type="AlphaFoldDB" id="A0A1D1Y933"/>
<dbReference type="PANTHER" id="PTHR35128">
    <property type="entry name" value="SECRETION-REGULATING GUANINE NUCLEOTIDE EXCHANGE FACTOR"/>
    <property type="match status" value="1"/>
</dbReference>
<organism evidence="2">
    <name type="scientific">Anthurium amnicola</name>
    <dbReference type="NCBI Taxonomy" id="1678845"/>
    <lineage>
        <taxon>Eukaryota</taxon>
        <taxon>Viridiplantae</taxon>
        <taxon>Streptophyta</taxon>
        <taxon>Embryophyta</taxon>
        <taxon>Tracheophyta</taxon>
        <taxon>Spermatophyta</taxon>
        <taxon>Magnoliopsida</taxon>
        <taxon>Liliopsida</taxon>
        <taxon>Araceae</taxon>
        <taxon>Pothoideae</taxon>
        <taxon>Potheae</taxon>
        <taxon>Anthurium</taxon>
    </lineage>
</organism>
<keyword evidence="1" id="KW-1133">Transmembrane helix</keyword>
<reference evidence="2" key="1">
    <citation type="submission" date="2015-07" db="EMBL/GenBank/DDBJ databases">
        <title>Transcriptome Assembly of Anthurium amnicola.</title>
        <authorList>
            <person name="Suzuki J."/>
        </authorList>
    </citation>
    <scope>NUCLEOTIDE SEQUENCE</scope>
</reference>
<dbReference type="EMBL" id="GDJX01016800">
    <property type="protein sequence ID" value="JAT51136.1"/>
    <property type="molecule type" value="Transcribed_RNA"/>
</dbReference>
<keyword evidence="2" id="KW-0436">Ligase</keyword>
<evidence type="ECO:0000313" key="2">
    <source>
        <dbReference type="EMBL" id="JAT51136.1"/>
    </source>
</evidence>
<dbReference type="SUPFAM" id="SSF53474">
    <property type="entry name" value="alpha/beta-Hydrolases"/>
    <property type="match status" value="1"/>
</dbReference>
<proteinExistence type="predicted"/>
<name>A0A1D1Y933_9ARAE</name>
<dbReference type="PANTHER" id="PTHR35128:SF1">
    <property type="entry name" value="SECRETION-REGULATING GUANINE NUCLEOTIDE EXCHANGE FACTOR"/>
    <property type="match status" value="1"/>
</dbReference>
<protein>
    <submittedName>
        <fullName evidence="2">Glutamate--cysteine ligase</fullName>
    </submittedName>
</protein>
<evidence type="ECO:0000256" key="1">
    <source>
        <dbReference type="SAM" id="Phobius"/>
    </source>
</evidence>
<dbReference type="Gene3D" id="3.40.50.1820">
    <property type="entry name" value="alpha/beta hydrolase"/>
    <property type="match status" value="1"/>
</dbReference>
<gene>
    <name evidence="2" type="primary">gshA_4</name>
    <name evidence="2" type="ORF">g.47065</name>
</gene>
<feature type="transmembrane region" description="Helical" evidence="1">
    <location>
        <begin position="21"/>
        <end position="38"/>
    </location>
</feature>
<accession>A0A1D1Y933</accession>
<keyword evidence="1" id="KW-0812">Transmembrane</keyword>
<sequence>MYKRSYRQIHLFHGQRKCHTGALMFSVLILTAFIVLLWNSKGWPISPSGALQLKWNSFGSSVQFRPTVEFVNGTDIIWQIPDIPKAVLFLAHGCNGRAANFWDRSPGCPNCVGLPEERLIVLHALDRKFAVLTVSSLGRCWSFGHEESSVKWIIQWWVEKHKLEDLPIVALGASSGGHFVSALAVDVNFSSITLMIAEGVFQHMDIPTGYPPTLFVHMPKDRIRMVRIKQNMEALRKKGIHAVEVRCMEFPLTPNFLSDRIPGLDETFSFKLFELFRERGFINGNGYMRSDGRATRWKDALKEREPLVEKFEWADHVQEELNLAFGYHEMTSLQMEDILRWFESHMS</sequence>